<reference evidence="1 2" key="1">
    <citation type="submission" date="2015-01" db="EMBL/GenBank/DDBJ databases">
        <title>Evolution of Trichinella species and genotypes.</title>
        <authorList>
            <person name="Korhonen P.K."/>
            <person name="Edoardo P."/>
            <person name="Giuseppe L.R."/>
            <person name="Gasser R.B."/>
        </authorList>
    </citation>
    <scope>NUCLEOTIDE SEQUENCE [LARGE SCALE GENOMIC DNA]</scope>
    <source>
        <strain evidence="1">ISS3</strain>
    </source>
</reference>
<evidence type="ECO:0000313" key="2">
    <source>
        <dbReference type="Proteomes" id="UP000054776"/>
    </source>
</evidence>
<evidence type="ECO:0000313" key="1">
    <source>
        <dbReference type="EMBL" id="KRY40933.1"/>
    </source>
</evidence>
<protein>
    <submittedName>
        <fullName evidence="1">Uncharacterized protein</fullName>
    </submittedName>
</protein>
<dbReference type="AlphaFoldDB" id="A0A0V1BUT3"/>
<sequence length="274" mass="31048">MLERVSTKARHLSERRLSWADGCGWVVDFGTTFSCKTLNLCRIQPSDYISGIYWIFLRIQISYHNPEVWQCVTSEFRCVRIMFELPGLPEAQCCPSQRFNTHEVQLLEARHYKATSALILFELPGLPEAQCCPSQRFTTLQGELLEARHYKAASAMILFELPGLPEAQCCPSQRFTTLQGELLEARHYKAASAMILFELPGLPEVQCCLSQGFTTHESELLEARHCKAASAIILVLKQQYLTSRSLHLKSLSPKVTVKRLTVDLEEPNGRDAVD</sequence>
<dbReference type="Proteomes" id="UP000054776">
    <property type="component" value="Unassembled WGS sequence"/>
</dbReference>
<proteinExistence type="predicted"/>
<name>A0A0V1BUT3_TRISP</name>
<accession>A0A0V1BUT3</accession>
<gene>
    <name evidence="1" type="ORF">T01_15252</name>
</gene>
<comment type="caution">
    <text evidence="1">The sequence shown here is derived from an EMBL/GenBank/DDBJ whole genome shotgun (WGS) entry which is preliminary data.</text>
</comment>
<dbReference type="OrthoDB" id="5933026at2759"/>
<keyword evidence="2" id="KW-1185">Reference proteome</keyword>
<dbReference type="EMBL" id="JYDH01000010">
    <property type="protein sequence ID" value="KRY40933.1"/>
    <property type="molecule type" value="Genomic_DNA"/>
</dbReference>
<dbReference type="InParanoid" id="A0A0V1BUT3"/>
<organism evidence="1 2">
    <name type="scientific">Trichinella spiralis</name>
    <name type="common">Trichina worm</name>
    <dbReference type="NCBI Taxonomy" id="6334"/>
    <lineage>
        <taxon>Eukaryota</taxon>
        <taxon>Metazoa</taxon>
        <taxon>Ecdysozoa</taxon>
        <taxon>Nematoda</taxon>
        <taxon>Enoplea</taxon>
        <taxon>Dorylaimia</taxon>
        <taxon>Trichinellida</taxon>
        <taxon>Trichinellidae</taxon>
        <taxon>Trichinella</taxon>
    </lineage>
</organism>